<keyword evidence="2" id="KW-0732">Signal</keyword>
<sequence length="231" mass="26145">MKTKLISSIIISLLLTTVVMASVGCSKKNTTTENNIKVEIEENETNNQDKIDQEEKKDESKDNNKDKVIEVETNISFVKNALDKSIEPEFSTPWATSFDGKYDVCVEGRGEDGIEEDIGKIYLKDNQSEEKWSFNIEDKGEQLSPKKVVWIDDKNVAVIVGFAYGTIAVGGDVYKLDIESGNLTKLYYTGDEKIHVVDMKNNGNKLEMELLVYEDDNYLESHIENKVIELN</sequence>
<protein>
    <recommendedName>
        <fullName evidence="5">Lipoprotein</fullName>
    </recommendedName>
</protein>
<organism evidence="3 4">
    <name type="scientific">Clostridium grantii DSM 8605</name>
    <dbReference type="NCBI Taxonomy" id="1121316"/>
    <lineage>
        <taxon>Bacteria</taxon>
        <taxon>Bacillati</taxon>
        <taxon>Bacillota</taxon>
        <taxon>Clostridia</taxon>
        <taxon>Eubacteriales</taxon>
        <taxon>Clostridiaceae</taxon>
        <taxon>Clostridium</taxon>
    </lineage>
</organism>
<reference evidence="3 4" key="1">
    <citation type="submission" date="2016-11" db="EMBL/GenBank/DDBJ databases">
        <authorList>
            <person name="Jaros S."/>
            <person name="Januszkiewicz K."/>
            <person name="Wedrychowicz H."/>
        </authorList>
    </citation>
    <scope>NUCLEOTIDE SEQUENCE [LARGE SCALE GENOMIC DNA]</scope>
    <source>
        <strain evidence="3 4">DSM 8605</strain>
    </source>
</reference>
<dbReference type="RefSeq" id="WP_073337782.1">
    <property type="nucleotide sequence ID" value="NZ_FQXM01000006.1"/>
</dbReference>
<feature type="signal peptide" evidence="2">
    <location>
        <begin position="1"/>
        <end position="21"/>
    </location>
</feature>
<proteinExistence type="predicted"/>
<keyword evidence="4" id="KW-1185">Reference proteome</keyword>
<gene>
    <name evidence="3" type="ORF">SAMN02745207_01477</name>
</gene>
<feature type="compositionally biased region" description="Basic and acidic residues" evidence="1">
    <location>
        <begin position="47"/>
        <end position="65"/>
    </location>
</feature>
<feature type="region of interest" description="Disordered" evidence="1">
    <location>
        <begin position="36"/>
        <end position="65"/>
    </location>
</feature>
<name>A0A1M5TSS6_9CLOT</name>
<evidence type="ECO:0008006" key="5">
    <source>
        <dbReference type="Google" id="ProtNLM"/>
    </source>
</evidence>
<dbReference type="EMBL" id="FQXM01000006">
    <property type="protein sequence ID" value="SHH53875.1"/>
    <property type="molecule type" value="Genomic_DNA"/>
</dbReference>
<evidence type="ECO:0000313" key="3">
    <source>
        <dbReference type="EMBL" id="SHH53875.1"/>
    </source>
</evidence>
<feature type="chain" id="PRO_5011957407" description="Lipoprotein" evidence="2">
    <location>
        <begin position="22"/>
        <end position="231"/>
    </location>
</feature>
<dbReference type="STRING" id="1121316.SAMN02745207_01477"/>
<dbReference type="InterPro" id="IPR028102">
    <property type="entry name" value="DUF4652"/>
</dbReference>
<dbReference type="Pfam" id="PF15525">
    <property type="entry name" value="DUF4652"/>
    <property type="match status" value="1"/>
</dbReference>
<evidence type="ECO:0000313" key="4">
    <source>
        <dbReference type="Proteomes" id="UP000184447"/>
    </source>
</evidence>
<dbReference type="Proteomes" id="UP000184447">
    <property type="component" value="Unassembled WGS sequence"/>
</dbReference>
<evidence type="ECO:0000256" key="1">
    <source>
        <dbReference type="SAM" id="MobiDB-lite"/>
    </source>
</evidence>
<dbReference type="Gene3D" id="2.40.128.660">
    <property type="entry name" value="Uncharacterised protein PF15525, DUF4652"/>
    <property type="match status" value="1"/>
</dbReference>
<dbReference type="PROSITE" id="PS51257">
    <property type="entry name" value="PROKAR_LIPOPROTEIN"/>
    <property type="match status" value="1"/>
</dbReference>
<evidence type="ECO:0000256" key="2">
    <source>
        <dbReference type="SAM" id="SignalP"/>
    </source>
</evidence>
<dbReference type="AlphaFoldDB" id="A0A1M5TSS6"/>
<accession>A0A1M5TSS6</accession>
<dbReference type="OrthoDB" id="2882585at2"/>